<gene>
    <name evidence="1" type="ORF">GYMLUDRAFT_48186</name>
</gene>
<protein>
    <submittedName>
        <fullName evidence="1">Uncharacterized protein</fullName>
    </submittedName>
</protein>
<evidence type="ECO:0000313" key="1">
    <source>
        <dbReference type="EMBL" id="KIK54984.1"/>
    </source>
</evidence>
<keyword evidence="2" id="KW-1185">Reference proteome</keyword>
<evidence type="ECO:0000313" key="2">
    <source>
        <dbReference type="Proteomes" id="UP000053593"/>
    </source>
</evidence>
<dbReference type="AlphaFoldDB" id="A0A0D0BYR3"/>
<reference evidence="1 2" key="1">
    <citation type="submission" date="2014-04" db="EMBL/GenBank/DDBJ databases">
        <title>Evolutionary Origins and Diversification of the Mycorrhizal Mutualists.</title>
        <authorList>
            <consortium name="DOE Joint Genome Institute"/>
            <consortium name="Mycorrhizal Genomics Consortium"/>
            <person name="Kohler A."/>
            <person name="Kuo A."/>
            <person name="Nagy L.G."/>
            <person name="Floudas D."/>
            <person name="Copeland A."/>
            <person name="Barry K.W."/>
            <person name="Cichocki N."/>
            <person name="Veneault-Fourrey C."/>
            <person name="LaButti K."/>
            <person name="Lindquist E.A."/>
            <person name="Lipzen A."/>
            <person name="Lundell T."/>
            <person name="Morin E."/>
            <person name="Murat C."/>
            <person name="Riley R."/>
            <person name="Ohm R."/>
            <person name="Sun H."/>
            <person name="Tunlid A."/>
            <person name="Henrissat B."/>
            <person name="Grigoriev I.V."/>
            <person name="Hibbett D.S."/>
            <person name="Martin F."/>
        </authorList>
    </citation>
    <scope>NUCLEOTIDE SEQUENCE [LARGE SCALE GENOMIC DNA]</scope>
    <source>
        <strain evidence="1 2">FD-317 M1</strain>
    </source>
</reference>
<dbReference type="EMBL" id="KN834810">
    <property type="protein sequence ID" value="KIK54984.1"/>
    <property type="molecule type" value="Genomic_DNA"/>
</dbReference>
<sequence length="300" mass="33104">MASYTVVPFDTLPRYTRVGSINGMPPPDLVLKSSDSVLFHVHTEQLNSASRNNFGALAVPNGAMNPVAVSEDHKILTIILDIIYRKPSAALDYSPPFPFDTLAAAISRLPVYGIDLHAQLDLNNSNGAVADTDTDKSSPAHPMFQALHAHATTHALQLYILAAQNNMEALAVAASTYLVGLQMEDLTDEDAEAMGSRYLHRLILLQLRREEALKKILLQPPYPHRETPDCDVLDQKALLRAWVLFAAYFAWQIRPDLPSAALENLLAPLAGHVSCELCKRSIREQVTKIVHEWEAVKATI</sequence>
<dbReference type="HOGENOM" id="CLU_051530_2_0_1"/>
<organism evidence="1 2">
    <name type="scientific">Collybiopsis luxurians FD-317 M1</name>
    <dbReference type="NCBI Taxonomy" id="944289"/>
    <lineage>
        <taxon>Eukaryota</taxon>
        <taxon>Fungi</taxon>
        <taxon>Dikarya</taxon>
        <taxon>Basidiomycota</taxon>
        <taxon>Agaricomycotina</taxon>
        <taxon>Agaricomycetes</taxon>
        <taxon>Agaricomycetidae</taxon>
        <taxon>Agaricales</taxon>
        <taxon>Marasmiineae</taxon>
        <taxon>Omphalotaceae</taxon>
        <taxon>Collybiopsis</taxon>
        <taxon>Collybiopsis luxurians</taxon>
    </lineage>
</organism>
<dbReference type="Proteomes" id="UP000053593">
    <property type="component" value="Unassembled WGS sequence"/>
</dbReference>
<accession>A0A0D0BYR3</accession>
<dbReference type="OrthoDB" id="3265815at2759"/>
<name>A0A0D0BYR3_9AGAR</name>
<proteinExistence type="predicted"/>